<name>Q7Y5J0_9CAUD</name>
<protein>
    <submittedName>
        <fullName evidence="1">27R</fullName>
    </submittedName>
</protein>
<dbReference type="RefSeq" id="NP_858974.1">
    <property type="nucleotide sequence ID" value="NC_004902.1"/>
</dbReference>
<proteinExistence type="predicted"/>
<evidence type="ECO:0000313" key="2">
    <source>
        <dbReference type="Proteomes" id="UP000001774"/>
    </source>
</evidence>
<organism evidence="1 2">
    <name type="scientific">Xanthomonas phage Xp10</name>
    <dbReference type="NCBI Taxonomy" id="2907956"/>
    <lineage>
        <taxon>Viruses</taxon>
        <taxon>Duplodnaviria</taxon>
        <taxon>Heunggongvirae</taxon>
        <taxon>Uroviricota</taxon>
        <taxon>Caudoviricetes</taxon>
        <taxon>Xipdecavirus</taxon>
        <taxon>Xipdecavirus Xp10</taxon>
    </lineage>
</organism>
<keyword evidence="2" id="KW-1185">Reference proteome</keyword>
<dbReference type="EMBL" id="AY299121">
    <property type="protein sequence ID" value="AAP58694.1"/>
    <property type="molecule type" value="Genomic_DNA"/>
</dbReference>
<dbReference type="KEGG" id="vg:2648384"/>
<evidence type="ECO:0000313" key="1">
    <source>
        <dbReference type="EMBL" id="AAP58694.1"/>
    </source>
</evidence>
<reference evidence="1 2" key="1">
    <citation type="journal article" date="2003" name="J. Mol. Biol.">
        <title>Genome of Xanthomonas oryzae bacteriophage Xp10: an odd T-odd phage.</title>
        <authorList>
            <person name="Yuzenkova J."/>
            <person name="Nechaev S."/>
            <person name="Berlin J."/>
            <person name="Rogulja D."/>
            <person name="Kuznedelov K."/>
            <person name="Inman R."/>
            <person name="Mushegian A."/>
            <person name="Severinov K."/>
        </authorList>
    </citation>
    <scope>NUCLEOTIDE SEQUENCE</scope>
</reference>
<dbReference type="Proteomes" id="UP000001774">
    <property type="component" value="Segment"/>
</dbReference>
<accession>Q7Y5J0</accession>
<sequence>MQVSVYGWYVDPDRIIQVKDDAGNDMFFGFEREHERYWGEYSKWLAKGNKPLPPNDMGMYPARIIEMQGGRNVK</sequence>
<dbReference type="GeneID" id="2648384"/>